<dbReference type="InterPro" id="IPR017907">
    <property type="entry name" value="Znf_RING_CS"/>
</dbReference>
<evidence type="ECO:0000256" key="3">
    <source>
        <dbReference type="ARBA" id="ARBA00022833"/>
    </source>
</evidence>
<keyword evidence="3" id="KW-0862">Zinc</keyword>
<dbReference type="InterPro" id="IPR001841">
    <property type="entry name" value="Znf_RING"/>
</dbReference>
<dbReference type="WBParaSite" id="TCNE_0000725901-mRNA-1">
    <property type="protein sequence ID" value="TCNE_0000725901-mRNA-1"/>
    <property type="gene ID" value="TCNE_0000725901"/>
</dbReference>
<gene>
    <name evidence="6" type="ORF">TCNE_LOCUS7259</name>
</gene>
<feature type="domain" description="RING-type" evidence="5">
    <location>
        <begin position="57"/>
        <end position="106"/>
    </location>
</feature>
<dbReference type="Proteomes" id="UP000050794">
    <property type="component" value="Unassembled WGS sequence"/>
</dbReference>
<reference evidence="8" key="1">
    <citation type="submission" date="2016-06" db="UniProtKB">
        <authorList>
            <consortium name="WormBaseParasite"/>
        </authorList>
    </citation>
    <scope>IDENTIFICATION</scope>
</reference>
<dbReference type="PANTHER" id="PTHR25462">
    <property type="entry name" value="BONUS, ISOFORM C-RELATED"/>
    <property type="match status" value="1"/>
</dbReference>
<dbReference type="GO" id="GO:0061630">
    <property type="term" value="F:ubiquitin protein ligase activity"/>
    <property type="evidence" value="ECO:0007669"/>
    <property type="project" value="TreeGrafter"/>
</dbReference>
<dbReference type="GO" id="GO:0008270">
    <property type="term" value="F:zinc ion binding"/>
    <property type="evidence" value="ECO:0007669"/>
    <property type="project" value="UniProtKB-KW"/>
</dbReference>
<evidence type="ECO:0000313" key="6">
    <source>
        <dbReference type="EMBL" id="VDM38580.1"/>
    </source>
</evidence>
<evidence type="ECO:0000256" key="2">
    <source>
        <dbReference type="ARBA" id="ARBA00022771"/>
    </source>
</evidence>
<keyword evidence="1" id="KW-0479">Metal-binding</keyword>
<keyword evidence="2 4" id="KW-0863">Zinc-finger</keyword>
<organism evidence="7 8">
    <name type="scientific">Toxocara canis</name>
    <name type="common">Canine roundworm</name>
    <dbReference type="NCBI Taxonomy" id="6265"/>
    <lineage>
        <taxon>Eukaryota</taxon>
        <taxon>Metazoa</taxon>
        <taxon>Ecdysozoa</taxon>
        <taxon>Nematoda</taxon>
        <taxon>Chromadorea</taxon>
        <taxon>Rhabditida</taxon>
        <taxon>Spirurina</taxon>
        <taxon>Ascaridomorpha</taxon>
        <taxon>Ascaridoidea</taxon>
        <taxon>Toxocaridae</taxon>
        <taxon>Toxocara</taxon>
    </lineage>
</organism>
<dbReference type="GO" id="GO:0005654">
    <property type="term" value="C:nucleoplasm"/>
    <property type="evidence" value="ECO:0007669"/>
    <property type="project" value="TreeGrafter"/>
</dbReference>
<accession>A0A183UFI9</accession>
<name>A0A183UFI9_TOXCA</name>
<evidence type="ECO:0000256" key="4">
    <source>
        <dbReference type="PROSITE-ProRule" id="PRU00175"/>
    </source>
</evidence>
<dbReference type="Gene3D" id="3.30.40.10">
    <property type="entry name" value="Zinc/RING finger domain, C3HC4 (zinc finger)"/>
    <property type="match status" value="1"/>
</dbReference>
<reference evidence="6 7" key="2">
    <citation type="submission" date="2018-11" db="EMBL/GenBank/DDBJ databases">
        <authorList>
            <consortium name="Pathogen Informatics"/>
        </authorList>
    </citation>
    <scope>NUCLEOTIDE SEQUENCE [LARGE SCALE GENOMIC DNA]</scope>
</reference>
<dbReference type="InterPro" id="IPR013083">
    <property type="entry name" value="Znf_RING/FYVE/PHD"/>
</dbReference>
<dbReference type="EMBL" id="UYWY01019645">
    <property type="protein sequence ID" value="VDM38580.1"/>
    <property type="molecule type" value="Genomic_DNA"/>
</dbReference>
<evidence type="ECO:0000259" key="5">
    <source>
        <dbReference type="PROSITE" id="PS50089"/>
    </source>
</evidence>
<dbReference type="SUPFAM" id="SSF57850">
    <property type="entry name" value="RING/U-box"/>
    <property type="match status" value="1"/>
</dbReference>
<protein>
    <submittedName>
        <fullName evidence="8">E3 ubiquitin-protein ligase TRIM50</fullName>
    </submittedName>
</protein>
<evidence type="ECO:0000313" key="8">
    <source>
        <dbReference type="WBParaSite" id="TCNE_0000725901-mRNA-1"/>
    </source>
</evidence>
<evidence type="ECO:0000313" key="7">
    <source>
        <dbReference type="Proteomes" id="UP000050794"/>
    </source>
</evidence>
<dbReference type="PROSITE" id="PS50089">
    <property type="entry name" value="ZF_RING_2"/>
    <property type="match status" value="1"/>
</dbReference>
<sequence>MHVTRALDSRLAIIFEFILVKRRIDRCKGMPVAKNDSQNLSQKLVSFLADGDDVIPCEVCLEPFQPIERPPKLLPCGHNFCEQCLFSLCCHQQYYLLDSINCPTCRTEFNASAAFNAPTNYDLCKMLENVQRGANVTVIHLPDAMSLDKRRNSANVTLRSQISQNSRRSSRSKGFRCADCARKLNEKHRRQSARYCIRCSGKDDCLRFSCLECCVNRHNGHQLSTFDDLECAHHKLINDLRQLNCTNQDVGKRIEESLKELKNESLAHLDCGTLSAAKQSLLEECERELNFTFSILENGDTTPLPPAVITKMRQYHFHNSAKLYKMLNFIQKCKESVNDRENRHCRLKTKALGTAQMPLTFRQSRATLEAEHNSAADSIAALITIGNYGAEASRIHEALKILSKKTLPELDKRDAFVECAKHLKTLISDETSKQSLLLFIDAYLNIFYQLNRLVAKYPRKEDTIKRRDVWKLVQLAYTELMKCASKHWPSQHPDRVDLVDDIAFLCSLYSDVCDQATITVCMIEAARARAASDSLPEEERQNQQLRLKLIDEHLLECRRVQKLQELRSTRLRGGRFRRIKRWWRRVAACFRQKKTTRQ</sequence>
<evidence type="ECO:0000256" key="1">
    <source>
        <dbReference type="ARBA" id="ARBA00022723"/>
    </source>
</evidence>
<dbReference type="PROSITE" id="PS00518">
    <property type="entry name" value="ZF_RING_1"/>
    <property type="match status" value="1"/>
</dbReference>
<dbReference type="InterPro" id="IPR027370">
    <property type="entry name" value="Znf-RING_euk"/>
</dbReference>
<dbReference type="AlphaFoldDB" id="A0A183UFI9"/>
<proteinExistence type="predicted"/>
<dbReference type="Pfam" id="PF13445">
    <property type="entry name" value="zf-RING_UBOX"/>
    <property type="match status" value="1"/>
</dbReference>
<dbReference type="SMART" id="SM00184">
    <property type="entry name" value="RING"/>
    <property type="match status" value="1"/>
</dbReference>
<keyword evidence="7" id="KW-1185">Reference proteome</keyword>
<dbReference type="InterPro" id="IPR047153">
    <property type="entry name" value="TRIM45/56/19-like"/>
</dbReference>
<dbReference type="PANTHER" id="PTHR25462:SF296">
    <property type="entry name" value="MEIOTIC P26, ISOFORM F"/>
    <property type="match status" value="1"/>
</dbReference>